<dbReference type="InterPro" id="IPR000488">
    <property type="entry name" value="Death_dom"/>
</dbReference>
<dbReference type="PANTHER" id="PTHR28336">
    <property type="entry name" value="BA1-643"/>
    <property type="match status" value="1"/>
</dbReference>
<dbReference type="AlphaFoldDB" id="A0AA89C2D9"/>
<dbReference type="Gene3D" id="2.60.220.30">
    <property type="match status" value="2"/>
</dbReference>
<feature type="compositionally biased region" description="Basic and acidic residues" evidence="1">
    <location>
        <begin position="620"/>
        <end position="635"/>
    </location>
</feature>
<feature type="region of interest" description="Disordered" evidence="1">
    <location>
        <begin position="326"/>
        <end position="375"/>
    </location>
</feature>
<feature type="domain" description="Death" evidence="2">
    <location>
        <begin position="894"/>
        <end position="981"/>
    </location>
</feature>
<dbReference type="Proteomes" id="UP001186944">
    <property type="component" value="Unassembled WGS sequence"/>
</dbReference>
<reference evidence="3" key="1">
    <citation type="submission" date="2019-08" db="EMBL/GenBank/DDBJ databases">
        <title>The improved chromosome-level genome for the pearl oyster Pinctada fucata martensii using PacBio sequencing and Hi-C.</title>
        <authorList>
            <person name="Zheng Z."/>
        </authorList>
    </citation>
    <scope>NUCLEOTIDE SEQUENCE</scope>
    <source>
        <strain evidence="3">ZZ-2019</strain>
        <tissue evidence="3">Adductor muscle</tissue>
    </source>
</reference>
<dbReference type="SUPFAM" id="SSF47986">
    <property type="entry name" value="DEATH domain"/>
    <property type="match status" value="2"/>
</dbReference>
<proteinExistence type="predicted"/>
<organism evidence="3 4">
    <name type="scientific">Pinctada imbricata</name>
    <name type="common">Atlantic pearl-oyster</name>
    <name type="synonym">Pinctada martensii</name>
    <dbReference type="NCBI Taxonomy" id="66713"/>
    <lineage>
        <taxon>Eukaryota</taxon>
        <taxon>Metazoa</taxon>
        <taxon>Spiralia</taxon>
        <taxon>Lophotrochozoa</taxon>
        <taxon>Mollusca</taxon>
        <taxon>Bivalvia</taxon>
        <taxon>Autobranchia</taxon>
        <taxon>Pteriomorphia</taxon>
        <taxon>Pterioida</taxon>
        <taxon>Pterioidea</taxon>
        <taxon>Pteriidae</taxon>
        <taxon>Pinctada</taxon>
    </lineage>
</organism>
<name>A0AA89C2D9_PINIB</name>
<dbReference type="SMART" id="SM00005">
    <property type="entry name" value="DEATH"/>
    <property type="match status" value="2"/>
</dbReference>
<dbReference type="EMBL" id="VSWD01000007">
    <property type="protein sequence ID" value="KAK3098637.1"/>
    <property type="molecule type" value="Genomic_DNA"/>
</dbReference>
<accession>A0AA89C2D9</accession>
<feature type="domain" description="Death" evidence="2">
    <location>
        <begin position="1013"/>
        <end position="1082"/>
    </location>
</feature>
<dbReference type="CDD" id="cd01670">
    <property type="entry name" value="Death"/>
    <property type="match status" value="1"/>
</dbReference>
<evidence type="ECO:0000259" key="2">
    <source>
        <dbReference type="PROSITE" id="PS50017"/>
    </source>
</evidence>
<gene>
    <name evidence="3" type="ORF">FSP39_021461</name>
</gene>
<feature type="compositionally biased region" description="Acidic residues" evidence="1">
    <location>
        <begin position="94"/>
        <end position="115"/>
    </location>
</feature>
<dbReference type="Pfam" id="PF00531">
    <property type="entry name" value="Death"/>
    <property type="match status" value="2"/>
</dbReference>
<dbReference type="GO" id="GO:0007165">
    <property type="term" value="P:signal transduction"/>
    <property type="evidence" value="ECO:0007669"/>
    <property type="project" value="InterPro"/>
</dbReference>
<protein>
    <recommendedName>
        <fullName evidence="2">Death domain-containing protein</fullName>
    </recommendedName>
</protein>
<evidence type="ECO:0000256" key="1">
    <source>
        <dbReference type="SAM" id="MobiDB-lite"/>
    </source>
</evidence>
<dbReference type="PANTHER" id="PTHR28336:SF4">
    <property type="entry name" value="DEATH DOMAIN-CONTAINING PROTEIN 1"/>
    <property type="match status" value="1"/>
</dbReference>
<feature type="region of interest" description="Disordered" evidence="1">
    <location>
        <begin position="1"/>
        <end position="123"/>
    </location>
</feature>
<dbReference type="Gene3D" id="1.10.533.10">
    <property type="entry name" value="Death Domain, Fas"/>
    <property type="match status" value="2"/>
</dbReference>
<evidence type="ECO:0000313" key="3">
    <source>
        <dbReference type="EMBL" id="KAK3098637.1"/>
    </source>
</evidence>
<feature type="compositionally biased region" description="Basic and acidic residues" evidence="1">
    <location>
        <begin position="75"/>
        <end position="93"/>
    </location>
</feature>
<evidence type="ECO:0000313" key="4">
    <source>
        <dbReference type="Proteomes" id="UP001186944"/>
    </source>
</evidence>
<feature type="region of interest" description="Disordered" evidence="1">
    <location>
        <begin position="610"/>
        <end position="652"/>
    </location>
</feature>
<dbReference type="InterPro" id="IPR011029">
    <property type="entry name" value="DEATH-like_dom_sf"/>
</dbReference>
<sequence>MTADEEEEDASTKKEETTSGEEDKKGETPEQDVKDDKRDEEQEKKESESSVTQGENVVSEEKDKDETNDDGENEVSQKTDDSSKEESQEKANLEEEPETTEEPEPEPEVEPEPEPEPIKISRNVNIDGAVDTLTTMEDKVTDLLADMKVLMDYYHENLTSKHLSEFVDDLDKFRGDFQSLRDAYQKCESLFTYFNKSLKDLRGSGEQLNSLMDKKFREEDLEMWIESEEAYHDDKSKLKEERVAIEKSALAKATEAKAAVARASVAISESSLYAAEAEAAAGEAVGTAKRAWECAEVAKLEAEEARKAAIEKKKVEEEARKRAEERARKKAEEERLKQEEEDKKLKETADAKGTSFEDEKRKAMAEKAKKEAERKNPKNWPRYVYSVEPGDYDPGVGCVIRAIDGSMTRDDVDVTKVSQLTGVLKLVENEELISNIIEIKAKDPDKKLTFDEPMSIAIPHCLQRAIIGREPIIKQLQPTGRWTELPTSDVVFDDIRELRFVEIRSRRFGIFAVVLRLKKDVLTLHKKGNKVNSTVDARVSFTCKPGTFKNNVNFSCEVQAVDSGLVNDLSTSRADCSSLHASSPIVRTHIPNRKLSKTLVIAFPLPTAQHKLKRPQTAPVKKESESRDKDTRPVSERPLTSFSTREEKPEEEELHLLCRDDKGTWTVLPKVTVFQPKNKDIVLFEIDEPRDRLVVLKTKEGISPIAIERIAAAIENAVLHRSVRLILRQKSHDPSEVNVSCVPSFKVDKSLKRLADEGYDDGPAPSKEIIIKEGQILEIQFRGNVRCISDTKTPNVVFNTYIRSRVKFSVEEIDKFAQKSFDFYRGFAQVFTNLEVPVTGQPKTTASGQKPVIEMTNEFTLLSDLLISIPKPEPEPPKPLNTAPVKINGDGPRKEDVFEYVASELGEEWKKLAQYLCLKTVRIQAILRQNNQNSDPKRVKYDMLVTWAKRIPRSVNKLEMLAQALMACGRGDVALELRERDQEYRRQRALQFREVYLRRAFVKVAQNPDAVNEWKSLATNLGVPETEVIEIDRSKPSVQEKCFHSLQRWQDTSGESATLPILAEQLKTSKYKQLARDIEAIGLC</sequence>
<dbReference type="PROSITE" id="PS50017">
    <property type="entry name" value="DEATH_DOMAIN"/>
    <property type="match status" value="2"/>
</dbReference>
<keyword evidence="4" id="KW-1185">Reference proteome</keyword>
<comment type="caution">
    <text evidence="3">The sequence shown here is derived from an EMBL/GenBank/DDBJ whole genome shotgun (WGS) entry which is preliminary data.</text>
</comment>
<feature type="compositionally biased region" description="Basic and acidic residues" evidence="1">
    <location>
        <begin position="10"/>
        <end position="48"/>
    </location>
</feature>